<dbReference type="PANTHER" id="PTHR42852">
    <property type="entry name" value="THIOL:DISULFIDE INTERCHANGE PROTEIN DSBE"/>
    <property type="match status" value="1"/>
</dbReference>
<proteinExistence type="predicted"/>
<dbReference type="RefSeq" id="WP_380897734.1">
    <property type="nucleotide sequence ID" value="NZ_JBHLTV010000020.1"/>
</dbReference>
<evidence type="ECO:0000259" key="2">
    <source>
        <dbReference type="PROSITE" id="PS51352"/>
    </source>
</evidence>
<dbReference type="CDD" id="cd02966">
    <property type="entry name" value="TlpA_like_family"/>
    <property type="match status" value="1"/>
</dbReference>
<keyword evidence="1" id="KW-1015">Disulfide bond</keyword>
<keyword evidence="4" id="KW-1185">Reference proteome</keyword>
<dbReference type="Pfam" id="PF00578">
    <property type="entry name" value="AhpC-TSA"/>
    <property type="match status" value="1"/>
</dbReference>
<dbReference type="PROSITE" id="PS51352">
    <property type="entry name" value="THIOREDOXIN_2"/>
    <property type="match status" value="1"/>
</dbReference>
<dbReference type="PANTHER" id="PTHR42852:SF17">
    <property type="entry name" value="THIOREDOXIN-LIKE PROTEIN HI_1115"/>
    <property type="match status" value="1"/>
</dbReference>
<feature type="domain" description="Thioredoxin" evidence="2">
    <location>
        <begin position="1"/>
        <end position="138"/>
    </location>
</feature>
<dbReference type="InterPro" id="IPR013766">
    <property type="entry name" value="Thioredoxin_domain"/>
</dbReference>
<name>A0ABS2Q2H5_9BACL</name>
<dbReference type="InterPro" id="IPR036249">
    <property type="entry name" value="Thioredoxin-like_sf"/>
</dbReference>
<comment type="caution">
    <text evidence="3">The sequence shown here is derived from an EMBL/GenBank/DDBJ whole genome shotgun (WGS) entry which is preliminary data.</text>
</comment>
<evidence type="ECO:0000313" key="4">
    <source>
        <dbReference type="Proteomes" id="UP000808914"/>
    </source>
</evidence>
<dbReference type="InterPro" id="IPR050553">
    <property type="entry name" value="Thioredoxin_ResA/DsbE_sf"/>
</dbReference>
<evidence type="ECO:0000256" key="1">
    <source>
        <dbReference type="ARBA" id="ARBA00023157"/>
    </source>
</evidence>
<organism evidence="3 4">
    <name type="scientific">Scopulibacillus daqui</name>
    <dbReference type="NCBI Taxonomy" id="1469162"/>
    <lineage>
        <taxon>Bacteria</taxon>
        <taxon>Bacillati</taxon>
        <taxon>Bacillota</taxon>
        <taxon>Bacilli</taxon>
        <taxon>Bacillales</taxon>
        <taxon>Sporolactobacillaceae</taxon>
        <taxon>Scopulibacillus</taxon>
    </lineage>
</organism>
<accession>A0ABS2Q2H5</accession>
<protein>
    <submittedName>
        <fullName evidence="3">Peroxiredoxin</fullName>
    </submittedName>
</protein>
<evidence type="ECO:0000313" key="3">
    <source>
        <dbReference type="EMBL" id="MBM7646418.1"/>
    </source>
</evidence>
<dbReference type="InterPro" id="IPR000866">
    <property type="entry name" value="AhpC/TSA"/>
</dbReference>
<dbReference type="EMBL" id="JAFBER010000020">
    <property type="protein sequence ID" value="MBM7646418.1"/>
    <property type="molecule type" value="Genomic_DNA"/>
</dbReference>
<dbReference type="Gene3D" id="3.40.30.10">
    <property type="entry name" value="Glutaredoxin"/>
    <property type="match status" value="1"/>
</dbReference>
<dbReference type="SUPFAM" id="SSF52833">
    <property type="entry name" value="Thioredoxin-like"/>
    <property type="match status" value="1"/>
</dbReference>
<sequence length="138" mass="16007">MKAPDFELINLQTQETVNLSHYKGKPVMITFWVSWCSDCQKDLPKKVEFYQSLNKDELVFLTINVTGREGNETDGQRFAREYKLPFPVLLDEGTKTYDAYHCHSVPTTVIIDRHQQITHSFDDKSSFYDIIKALSLVV</sequence>
<dbReference type="Proteomes" id="UP000808914">
    <property type="component" value="Unassembled WGS sequence"/>
</dbReference>
<gene>
    <name evidence="3" type="ORF">JOD45_002646</name>
</gene>
<reference evidence="3 4" key="1">
    <citation type="submission" date="2021-01" db="EMBL/GenBank/DDBJ databases">
        <title>Genomic Encyclopedia of Type Strains, Phase IV (KMG-IV): sequencing the most valuable type-strain genomes for metagenomic binning, comparative biology and taxonomic classification.</title>
        <authorList>
            <person name="Goeker M."/>
        </authorList>
    </citation>
    <scope>NUCLEOTIDE SEQUENCE [LARGE SCALE GENOMIC DNA]</scope>
    <source>
        <strain evidence="3 4">DSM 28236</strain>
    </source>
</reference>